<dbReference type="InterPro" id="IPR006564">
    <property type="entry name" value="Znf_PMZ"/>
</dbReference>
<evidence type="ECO:0000256" key="5">
    <source>
        <dbReference type="SAM" id="MobiDB-lite"/>
    </source>
</evidence>
<reference evidence="7" key="1">
    <citation type="journal article" date="2016" name="Nat. Genet.">
        <title>The genome sequences of Arachis duranensis and Arachis ipaensis, the diploid ancestors of cultivated peanut.</title>
        <authorList>
            <person name="Bertioli D.J."/>
            <person name="Cannon S.B."/>
            <person name="Froenicke L."/>
            <person name="Huang G."/>
            <person name="Farmer A.D."/>
            <person name="Cannon E.K."/>
            <person name="Liu X."/>
            <person name="Gao D."/>
            <person name="Clevenger J."/>
            <person name="Dash S."/>
            <person name="Ren L."/>
            <person name="Moretzsohn M.C."/>
            <person name="Shirasawa K."/>
            <person name="Huang W."/>
            <person name="Vidigal B."/>
            <person name="Abernathy B."/>
            <person name="Chu Y."/>
            <person name="Niederhuth C.E."/>
            <person name="Umale P."/>
            <person name="Araujo A.C."/>
            <person name="Kozik A."/>
            <person name="Kim K.D."/>
            <person name="Burow M.D."/>
            <person name="Varshney R.K."/>
            <person name="Wang X."/>
            <person name="Zhang X."/>
            <person name="Barkley N."/>
            <person name="Guimaraes P.M."/>
            <person name="Isobe S."/>
            <person name="Guo B."/>
            <person name="Liao B."/>
            <person name="Stalker H.T."/>
            <person name="Schmitz R.J."/>
            <person name="Scheffler B.E."/>
            <person name="Leal-Bertioli S.C."/>
            <person name="Xun X."/>
            <person name="Jackson S.A."/>
            <person name="Michelmore R."/>
            <person name="Ozias-Akins P."/>
        </authorList>
    </citation>
    <scope>NUCLEOTIDE SEQUENCE [LARGE SCALE GENOMIC DNA]</scope>
    <source>
        <strain evidence="7">cv. V14167</strain>
    </source>
</reference>
<keyword evidence="7" id="KW-1185">Reference proteome</keyword>
<dbReference type="KEGG" id="adu:110280242"/>
<organism evidence="7 8">
    <name type="scientific">Arachis duranensis</name>
    <name type="common">Wild peanut</name>
    <dbReference type="NCBI Taxonomy" id="130453"/>
    <lineage>
        <taxon>Eukaryota</taxon>
        <taxon>Viridiplantae</taxon>
        <taxon>Streptophyta</taxon>
        <taxon>Embryophyta</taxon>
        <taxon>Tracheophyta</taxon>
        <taxon>Spermatophyta</taxon>
        <taxon>Magnoliopsida</taxon>
        <taxon>eudicotyledons</taxon>
        <taxon>Gunneridae</taxon>
        <taxon>Pentapetalae</taxon>
        <taxon>rosids</taxon>
        <taxon>fabids</taxon>
        <taxon>Fabales</taxon>
        <taxon>Fabaceae</taxon>
        <taxon>Papilionoideae</taxon>
        <taxon>50 kb inversion clade</taxon>
        <taxon>dalbergioids sensu lato</taxon>
        <taxon>Dalbergieae</taxon>
        <taxon>Pterocarpus clade</taxon>
        <taxon>Arachis</taxon>
    </lineage>
</organism>
<dbReference type="PANTHER" id="PTHR47718:SF15">
    <property type="entry name" value="PROTEIN FAR1-RELATED SEQUENCE 5-LIKE"/>
    <property type="match status" value="1"/>
</dbReference>
<dbReference type="Proteomes" id="UP000515211">
    <property type="component" value="Chromosome 4"/>
</dbReference>
<keyword evidence="2 4" id="KW-0863">Zinc-finger</keyword>
<evidence type="ECO:0000259" key="6">
    <source>
        <dbReference type="PROSITE" id="PS50966"/>
    </source>
</evidence>
<dbReference type="InterPro" id="IPR018289">
    <property type="entry name" value="MULE_transposase_dom"/>
</dbReference>
<dbReference type="GO" id="GO:0008270">
    <property type="term" value="F:zinc ion binding"/>
    <property type="evidence" value="ECO:0007669"/>
    <property type="project" value="UniProtKB-KW"/>
</dbReference>
<dbReference type="SMART" id="SM00575">
    <property type="entry name" value="ZnF_PMZ"/>
    <property type="match status" value="1"/>
</dbReference>
<dbReference type="AlphaFoldDB" id="A0A6P5NGC6"/>
<feature type="region of interest" description="Disordered" evidence="5">
    <location>
        <begin position="1"/>
        <end position="26"/>
    </location>
</feature>
<evidence type="ECO:0000313" key="8">
    <source>
        <dbReference type="RefSeq" id="XP_020996607.1"/>
    </source>
</evidence>
<dbReference type="InterPro" id="IPR004330">
    <property type="entry name" value="FAR1_DNA_bnd_dom"/>
</dbReference>
<name>A0A6P5NGC6_ARADU</name>
<dbReference type="RefSeq" id="XP_020996607.1">
    <property type="nucleotide sequence ID" value="XM_021140948.2"/>
</dbReference>
<evidence type="ECO:0000256" key="3">
    <source>
        <dbReference type="ARBA" id="ARBA00022833"/>
    </source>
</evidence>
<evidence type="ECO:0000256" key="1">
    <source>
        <dbReference type="ARBA" id="ARBA00022723"/>
    </source>
</evidence>
<keyword evidence="1" id="KW-0479">Metal-binding</keyword>
<dbReference type="Pfam" id="PF04434">
    <property type="entry name" value="SWIM"/>
    <property type="match status" value="1"/>
</dbReference>
<feature type="domain" description="SWIM-type" evidence="6">
    <location>
        <begin position="612"/>
        <end position="648"/>
    </location>
</feature>
<reference evidence="8" key="2">
    <citation type="submission" date="2025-08" db="UniProtKB">
        <authorList>
            <consortium name="RefSeq"/>
        </authorList>
    </citation>
    <scope>IDENTIFICATION</scope>
    <source>
        <tissue evidence="8">Whole plant</tissue>
    </source>
</reference>
<dbReference type="PROSITE" id="PS50966">
    <property type="entry name" value="ZF_SWIM"/>
    <property type="match status" value="1"/>
</dbReference>
<accession>A0A6P5NGC6</accession>
<dbReference type="InterPro" id="IPR007527">
    <property type="entry name" value="Znf_SWIM"/>
</dbReference>
<protein>
    <submittedName>
        <fullName evidence="8">Protein FAR1-RELATED SEQUENCE 5-like</fullName>
    </submittedName>
</protein>
<dbReference type="PANTHER" id="PTHR47718">
    <property type="entry name" value="OS01G0519700 PROTEIN"/>
    <property type="match status" value="1"/>
</dbReference>
<sequence length="709" mass="82176">MEHALDNGGSNGGFDSGTREVRPPDLEVDDKMEERVFFDEMIEELDDTEEFQGMYQDEIEQEAVNSEDLGEHEFQEMFDGNDFSHEVDELYRIEDIENIAMVNFLNIGAHEMECFHFPNLQIAFDFYNHYAKSVGFGARKSKTWKNSKGEYVKQLFVCSREGFRPEKYYNMENRKREPKSETRCGCLARFVVRFVAYTGRWHVALFVESHNHDCLDPRLVGFLPTHRKMAEADASQMNNMKDAGISTPHIYAMLANQASGYENVNYTLRDMYNEIARRRRHVLGDARAALRYLKNQKAEDTSLYYEHIVDAKGVLRALFWCDGRSQLDYEVFGDVLAFDATYKKNKYLCPVVVFSGVNHHNQTVVFGSALVTDESKEVYVWLLQQLLAAMKGKAPVSVITDGAPSMRFAIETVFPNAHHRLCAWHLIRNATSNVGNPKFTSMFKKCMLGDYEISVFEQKWFGMVEEFGVAEKNWIIDMYEKRHMWATAHIRGKFFAGFRTTSRCEGLHSIIAKYVKSQYNLVDFIKHFKRCLTYLRYKEVEADYVSISGLPVLKTALEPLERSASNFYTRELFFIFRPMLVRAARMKVVQDVAFDSFVLYTISKYGSLNSSWEVSVDNERTKFNCSCLRMDSFGIPCEHIVCVLVFLNILELPKSLVLTRWSKNAKTSTFDSSGVTWESIILSQYGCLMDWCRQLSYIASRRQERFHLV</sequence>
<evidence type="ECO:0000256" key="2">
    <source>
        <dbReference type="ARBA" id="ARBA00022771"/>
    </source>
</evidence>
<evidence type="ECO:0000313" key="7">
    <source>
        <dbReference type="Proteomes" id="UP000515211"/>
    </source>
</evidence>
<proteinExistence type="predicted"/>
<gene>
    <name evidence="8" type="primary">LOC110280242</name>
</gene>
<dbReference type="GeneID" id="110280242"/>
<evidence type="ECO:0000256" key="4">
    <source>
        <dbReference type="PROSITE-ProRule" id="PRU00325"/>
    </source>
</evidence>
<dbReference type="Pfam" id="PF03101">
    <property type="entry name" value="FAR1"/>
    <property type="match status" value="1"/>
</dbReference>
<dbReference type="Pfam" id="PF10551">
    <property type="entry name" value="MULE"/>
    <property type="match status" value="1"/>
</dbReference>
<keyword evidence="3" id="KW-0862">Zinc</keyword>